<evidence type="ECO:0000313" key="2">
    <source>
        <dbReference type="Proteomes" id="UP000757540"/>
    </source>
</evidence>
<organism evidence="1 2">
    <name type="scientific">Isoptericola halotolerans</name>
    <dbReference type="NCBI Taxonomy" id="300560"/>
    <lineage>
        <taxon>Bacteria</taxon>
        <taxon>Bacillati</taxon>
        <taxon>Actinomycetota</taxon>
        <taxon>Actinomycetes</taxon>
        <taxon>Micrococcales</taxon>
        <taxon>Promicromonosporaceae</taxon>
        <taxon>Isoptericola</taxon>
    </lineage>
</organism>
<dbReference type="RefSeq" id="WP_171782949.1">
    <property type="nucleotide sequence ID" value="NZ_BAAAML010000002.1"/>
</dbReference>
<reference evidence="1 2" key="1">
    <citation type="submission" date="2020-05" db="EMBL/GenBank/DDBJ databases">
        <title>Genomic Encyclopedia of Type Strains, Phase III (KMG-III): the genomes of soil and plant-associated and newly described type strains.</title>
        <authorList>
            <person name="Whitman W."/>
        </authorList>
    </citation>
    <scope>NUCLEOTIDE SEQUENCE [LARGE SCALE GENOMIC DNA]</scope>
    <source>
        <strain evidence="1 2">KCTC 19046</strain>
    </source>
</reference>
<name>A0ABX2A1U5_9MICO</name>
<sequence length="51" mass="5688">MTAWVTDGKGRTFEATGEALAWTPKAVYVRYIDPGGREGFAWPWASAVTRR</sequence>
<protein>
    <submittedName>
        <fullName evidence="1">Uncharacterized protein</fullName>
    </submittedName>
</protein>
<gene>
    <name evidence="1" type="ORF">HDG69_001373</name>
</gene>
<accession>A0ABX2A1U5</accession>
<keyword evidence="2" id="KW-1185">Reference proteome</keyword>
<dbReference type="Proteomes" id="UP000757540">
    <property type="component" value="Unassembled WGS sequence"/>
</dbReference>
<proteinExistence type="predicted"/>
<dbReference type="EMBL" id="JABEZU010000001">
    <property type="protein sequence ID" value="NOV96820.1"/>
    <property type="molecule type" value="Genomic_DNA"/>
</dbReference>
<evidence type="ECO:0000313" key="1">
    <source>
        <dbReference type="EMBL" id="NOV96820.1"/>
    </source>
</evidence>
<comment type="caution">
    <text evidence="1">The sequence shown here is derived from an EMBL/GenBank/DDBJ whole genome shotgun (WGS) entry which is preliminary data.</text>
</comment>